<sequence length="270" mass="30212">MLPKKHHSVMARVLGITSLLTLYIASFPQVSQAQGNPNNGNDSLQVPDRRKGGASRRPQPQEMNNEDRLQVPGRRKPAASRPVTDQCNFNPQDLTALIPQNLVSMTAKDSPTLFFSVPSISPSTVIELVLRGPNDELIYQKNLQGQGKAGIMKVQLPKIDNFRPSESPNQYHWYLSVICNASDRAYDVVVEGLIQPSQINTNLQQKLPSATSTEQVKLYQDHNLWTETLDTLAELKRSRPQDPTILAMWSDLLKSVELDPKIAEQPLLEQ</sequence>
<dbReference type="STRING" id="41431.PCC8801_1828"/>
<feature type="chain" id="PRO_5002858580" description="DUF928 domain-containing protein" evidence="2">
    <location>
        <begin position="34"/>
        <end position="270"/>
    </location>
</feature>
<evidence type="ECO:0000313" key="3">
    <source>
        <dbReference type="EMBL" id="ACK65871.1"/>
    </source>
</evidence>
<feature type="region of interest" description="Disordered" evidence="1">
    <location>
        <begin position="31"/>
        <end position="86"/>
    </location>
</feature>
<evidence type="ECO:0000256" key="1">
    <source>
        <dbReference type="SAM" id="MobiDB-lite"/>
    </source>
</evidence>
<dbReference type="KEGG" id="cyp:PCC8801_1828"/>
<evidence type="ECO:0000256" key="2">
    <source>
        <dbReference type="SAM" id="SignalP"/>
    </source>
</evidence>
<dbReference type="EMBL" id="CP001287">
    <property type="protein sequence ID" value="ACK65871.1"/>
    <property type="molecule type" value="Genomic_DNA"/>
</dbReference>
<keyword evidence="4" id="KW-1185">Reference proteome</keyword>
<dbReference type="InterPro" id="IPR010328">
    <property type="entry name" value="DUF928"/>
</dbReference>
<dbReference type="Pfam" id="PF06051">
    <property type="entry name" value="DUF928"/>
    <property type="match status" value="1"/>
</dbReference>
<organism evidence="3 4">
    <name type="scientific">Rippkaea orientalis (strain PCC 8801 / RF-1)</name>
    <name type="common">Cyanothece sp. (strain PCC 8801)</name>
    <dbReference type="NCBI Taxonomy" id="41431"/>
    <lineage>
        <taxon>Bacteria</taxon>
        <taxon>Bacillati</taxon>
        <taxon>Cyanobacteriota</taxon>
        <taxon>Cyanophyceae</taxon>
        <taxon>Oscillatoriophycideae</taxon>
        <taxon>Chroococcales</taxon>
        <taxon>Aphanothecaceae</taxon>
        <taxon>Rippkaea</taxon>
        <taxon>Rippkaea orientalis</taxon>
    </lineage>
</organism>
<reference evidence="4" key="1">
    <citation type="journal article" date="2011" name="MBio">
        <title>Novel metabolic attributes of the genus Cyanothece, comprising a group of unicellular nitrogen-fixing Cyanobacteria.</title>
        <authorList>
            <person name="Bandyopadhyay A."/>
            <person name="Elvitigala T."/>
            <person name="Welsh E."/>
            <person name="Stockel J."/>
            <person name="Liberton M."/>
            <person name="Min H."/>
            <person name="Sherman L.A."/>
            <person name="Pakrasi H.B."/>
        </authorList>
    </citation>
    <scope>NUCLEOTIDE SEQUENCE [LARGE SCALE GENOMIC DNA]</scope>
    <source>
        <strain evidence="4">PCC 8801</strain>
    </source>
</reference>
<accession>B7JX22</accession>
<protein>
    <recommendedName>
        <fullName evidence="5">DUF928 domain-containing protein</fullName>
    </recommendedName>
</protein>
<proteinExistence type="predicted"/>
<feature type="compositionally biased region" description="Polar residues" evidence="1">
    <location>
        <begin position="31"/>
        <end position="44"/>
    </location>
</feature>
<feature type="signal peptide" evidence="2">
    <location>
        <begin position="1"/>
        <end position="33"/>
    </location>
</feature>
<dbReference type="RefSeq" id="WP_012595143.1">
    <property type="nucleotide sequence ID" value="NC_011726.1"/>
</dbReference>
<dbReference type="OrthoDB" id="513783at2"/>
<dbReference type="eggNOG" id="COG3087">
    <property type="taxonomic scope" value="Bacteria"/>
</dbReference>
<gene>
    <name evidence="3" type="ordered locus">PCC8801_1828</name>
</gene>
<dbReference type="HOGENOM" id="CLU_061545_2_0_3"/>
<evidence type="ECO:0000313" key="4">
    <source>
        <dbReference type="Proteomes" id="UP000008204"/>
    </source>
</evidence>
<evidence type="ECO:0008006" key="5">
    <source>
        <dbReference type="Google" id="ProtNLM"/>
    </source>
</evidence>
<dbReference type="AlphaFoldDB" id="B7JX22"/>
<dbReference type="Proteomes" id="UP000008204">
    <property type="component" value="Chromosome"/>
</dbReference>
<keyword evidence="2" id="KW-0732">Signal</keyword>
<name>B7JX22_RIPO1</name>